<evidence type="ECO:0000313" key="10">
    <source>
        <dbReference type="EMBL" id="VDD91841.1"/>
    </source>
</evidence>
<dbReference type="Pfam" id="PF18572">
    <property type="entry name" value="T6PP_N"/>
    <property type="match status" value="1"/>
</dbReference>
<keyword evidence="6" id="KW-0808">Transferase</keyword>
<evidence type="ECO:0000256" key="1">
    <source>
        <dbReference type="ARBA" id="ARBA00002045"/>
    </source>
</evidence>
<dbReference type="EC" id="2.4.1.15" evidence="4"/>
<dbReference type="FunFam" id="3.30.70.3080:FF:000002">
    <property type="entry name" value="Alpha,alpha-trehalose-phosphate synthase [UDP-forming] 2"/>
    <property type="match status" value="1"/>
</dbReference>
<dbReference type="STRING" id="51028.A0A0N4V9F8"/>
<dbReference type="FunFam" id="3.40.50.2000:FF:000206">
    <property type="entry name" value="Trehalose-6-phosphate synthase"/>
    <property type="match status" value="1"/>
</dbReference>
<dbReference type="InterPro" id="IPR001830">
    <property type="entry name" value="Glyco_trans_20"/>
</dbReference>
<evidence type="ECO:0000259" key="9">
    <source>
        <dbReference type="Pfam" id="PF21141"/>
    </source>
</evidence>
<evidence type="ECO:0000256" key="2">
    <source>
        <dbReference type="ARBA" id="ARBA00005409"/>
    </source>
</evidence>
<comment type="similarity">
    <text evidence="2">In the N-terminal section; belongs to the glycosyltransferase 20 family.</text>
</comment>
<name>A0A0N4V9F8_ENTVE</name>
<dbReference type="InterPro" id="IPR049063">
    <property type="entry name" value="T6PP_C"/>
</dbReference>
<evidence type="ECO:0000313" key="12">
    <source>
        <dbReference type="WBParaSite" id="EVEC_0000707101-mRNA-1"/>
    </source>
</evidence>
<dbReference type="InterPro" id="IPR041064">
    <property type="entry name" value="T6PP_helical"/>
</dbReference>
<comment type="function">
    <text evidence="1">Catalyzes the production of trehalose from glucose-6-phosphate and UDP-alpha-D-glucose in a 2 step process.</text>
</comment>
<gene>
    <name evidence="10" type="ORF">EVEC_LOCUS6592</name>
</gene>
<dbReference type="GO" id="GO:0005992">
    <property type="term" value="P:trehalose biosynthetic process"/>
    <property type="evidence" value="ECO:0007669"/>
    <property type="project" value="InterPro"/>
</dbReference>
<dbReference type="Gene3D" id="3.30.70.3080">
    <property type="match status" value="1"/>
</dbReference>
<reference evidence="10 11" key="2">
    <citation type="submission" date="2018-10" db="EMBL/GenBank/DDBJ databases">
        <authorList>
            <consortium name="Pathogen Informatics"/>
        </authorList>
    </citation>
    <scope>NUCLEOTIDE SEQUENCE [LARGE SCALE GENOMIC DNA]</scope>
</reference>
<dbReference type="InterPro" id="IPR036412">
    <property type="entry name" value="HAD-like_sf"/>
</dbReference>
<evidence type="ECO:0000256" key="5">
    <source>
        <dbReference type="ARBA" id="ARBA00022676"/>
    </source>
</evidence>
<dbReference type="Gene3D" id="3.40.50.1000">
    <property type="entry name" value="HAD superfamily/HAD-like"/>
    <property type="match status" value="1"/>
</dbReference>
<dbReference type="Gene3D" id="1.20.58.1800">
    <property type="match status" value="1"/>
</dbReference>
<reference evidence="12" key="1">
    <citation type="submission" date="2016-04" db="UniProtKB">
        <authorList>
            <consortium name="WormBaseParasite"/>
        </authorList>
    </citation>
    <scope>IDENTIFICATION</scope>
</reference>
<evidence type="ECO:0000256" key="7">
    <source>
        <dbReference type="ARBA" id="ARBA00048039"/>
    </source>
</evidence>
<dbReference type="Proteomes" id="UP000274131">
    <property type="component" value="Unassembled WGS sequence"/>
</dbReference>
<dbReference type="SUPFAM" id="SSF53756">
    <property type="entry name" value="UDP-Glycosyltransferase/glycogen phosphorylase"/>
    <property type="match status" value="1"/>
</dbReference>
<evidence type="ECO:0000256" key="6">
    <source>
        <dbReference type="ARBA" id="ARBA00022679"/>
    </source>
</evidence>
<dbReference type="Gene3D" id="3.40.50.2000">
    <property type="entry name" value="Glycogen Phosphorylase B"/>
    <property type="match status" value="2"/>
</dbReference>
<dbReference type="CDD" id="cd03788">
    <property type="entry name" value="GT20_TPS"/>
    <property type="match status" value="1"/>
</dbReference>
<keyword evidence="11" id="KW-1185">Reference proteome</keyword>
<sequence length="1285" mass="145846">MEATNSELTERLTGANGTVQMVHDGAPDLDNQATTAGDTNEKFVLMCDDEEMMESCCSPAQQVPERPFQRSAASIRNETDFVGRVRREVSRVLEKLEEKVPETDDIEQFLMEACKSLCQRWKERSKCSEIALQGMLLVLEFCLSFTMQHNTALDYFITQLGFNSVAFWRLAVPLVYDSDLSAGTKYRDALLFALALYDINNSKNRLRELYAAVPGVRQSMLGSHAKRFGEKYRHLQMVRSRASSRMSSQRGSMENLADLPNDTVDDTVDAVADALASGGLADTTHHKQRVINVSNAPPVSLKRKDSGCWEIKQGSGGLVSCVDPVMSVDKENIWLANLGVNLQNVADRLSSESEAGNSRCCTSFDELFRIAFVAASECRRDISCFGRCRSEIIVDRKRDMSLLSVLHDYNKSNYQLNPVIVNQEDYNAYYGGISNGLLWPALHNLPDYIVKDYDDLNILREHWCAYVRVNYQFGINAVRNSRPQDFIWIHDYHLILTGQMMRSLDSNLEVGFFLHIPFQPPDNWMTKYRIVAEPVLRAMLRFTKVGFQTHRDRDKYVSLVKQHISRVRIQYETPVDIYTITHEGFTCSLGVFPVSIKNEDFISIAREPETKASAEDIRKELLSGGSENGCIFFSVERFDYTKGIMEKLRAWKRYFELHPDRIGLDVLFQVAVTNRRSVESYRVYQDSCLKLVNEVNENIRSKEYPNWRAIKFDTEGLQRKRLIAHYLAMDVGVVTPAKDGMNLVAKEMLVCNPCAALILSTGAGTEVQLGNAGLYGQDQKCYYRVEDIGNADEFAEAFYKAATEQPEVRQEHGKRLNQFLMSHDIDEWSTAFLDPSWTHEVIRLTELKLLADFYQLMDKTCQVRRQIAERILKGIAIRPHFGLSLENAKHSIENSCKPGTHLLYLGTAAAGDDSDTDGSGEHLRAKFDVSNELEELEKDLAFLEFIQSDEINNVEQFVQTLGRFHPSGPEAFAEEVDKAFQLLSEGDHFHYLFTDRDGTLKSYSCSYPASIQPAYSAVIQAQFARRCAQFCAIVTTSPLMHIGVLNVSSMPEGYYAYGASAGREWYMNPAMQFKDDTINEADLALLNNVFEKVEELLDQPEYRNFTWIGSGLQKHYGHITIARQDVNNSVPKHRSTALYRAVSKIVNEVDPTSSTLTLRESEYDLKIFTKAKLSGRIFNKGHGIRLIERKMRLKLNEGRILVCGDSETDLPMLDECLACSSRNVFTIWVTSNEQLREKVRAACNKYGNDHYVFVSCPEVLLGAMANATVREIKVRPYAAEEDEEC</sequence>
<dbReference type="Pfam" id="PF00982">
    <property type="entry name" value="Glyco_transf_20"/>
    <property type="match status" value="1"/>
</dbReference>
<dbReference type="GO" id="GO:0004805">
    <property type="term" value="F:trehalose-phosphatase activity"/>
    <property type="evidence" value="ECO:0007669"/>
    <property type="project" value="TreeGrafter"/>
</dbReference>
<dbReference type="InterPro" id="IPR023214">
    <property type="entry name" value="HAD_sf"/>
</dbReference>
<protein>
    <recommendedName>
        <fullName evidence="4">alpha,alpha-trehalose-phosphate synthase (UDP-forming)</fullName>
        <ecNumber evidence="4">2.4.1.15</ecNumber>
    </recommendedName>
</protein>
<feature type="domain" description="Trehalose-6-phosphate phosphatase C-terminal" evidence="9">
    <location>
        <begin position="992"/>
        <end position="1260"/>
    </location>
</feature>
<comment type="similarity">
    <text evidence="3">In the C-terminal section; belongs to the gob-1 trehalose phosphatase family.</text>
</comment>
<dbReference type="PANTHER" id="PTHR10788:SF106">
    <property type="entry name" value="BCDNA.GH08860"/>
    <property type="match status" value="1"/>
</dbReference>
<evidence type="ECO:0000256" key="3">
    <source>
        <dbReference type="ARBA" id="ARBA00006107"/>
    </source>
</evidence>
<organism evidence="12">
    <name type="scientific">Enterobius vermicularis</name>
    <name type="common">Human pinworm</name>
    <dbReference type="NCBI Taxonomy" id="51028"/>
    <lineage>
        <taxon>Eukaryota</taxon>
        <taxon>Metazoa</taxon>
        <taxon>Ecdysozoa</taxon>
        <taxon>Nematoda</taxon>
        <taxon>Chromadorea</taxon>
        <taxon>Rhabditida</taxon>
        <taxon>Spirurina</taxon>
        <taxon>Oxyuridomorpha</taxon>
        <taxon>Oxyuroidea</taxon>
        <taxon>Oxyuridae</taxon>
        <taxon>Enterobius</taxon>
    </lineage>
</organism>
<dbReference type="EMBL" id="UXUI01008574">
    <property type="protein sequence ID" value="VDD91841.1"/>
    <property type="molecule type" value="Genomic_DNA"/>
</dbReference>
<dbReference type="OrthoDB" id="755951at2759"/>
<dbReference type="WBParaSite" id="EVEC_0000707101-mRNA-1">
    <property type="protein sequence ID" value="EVEC_0000707101-mRNA-1"/>
    <property type="gene ID" value="EVEC_0000707101"/>
</dbReference>
<keyword evidence="5" id="KW-0328">Glycosyltransferase</keyword>
<dbReference type="GO" id="GO:0003825">
    <property type="term" value="F:alpha,alpha-trehalose-phosphate synthase (UDP-forming) activity"/>
    <property type="evidence" value="ECO:0007669"/>
    <property type="project" value="UniProtKB-EC"/>
</dbReference>
<dbReference type="Pfam" id="PF21141">
    <property type="entry name" value="T6PP_C"/>
    <property type="match status" value="1"/>
</dbReference>
<evidence type="ECO:0000313" key="11">
    <source>
        <dbReference type="Proteomes" id="UP000274131"/>
    </source>
</evidence>
<accession>A0A0N4V9F8</accession>
<dbReference type="GO" id="GO:0005829">
    <property type="term" value="C:cytosol"/>
    <property type="evidence" value="ECO:0007669"/>
    <property type="project" value="TreeGrafter"/>
</dbReference>
<feature type="domain" description="Trehalose-6-phosphate phosphatase helical bundle" evidence="8">
    <location>
        <begin position="850"/>
        <end position="961"/>
    </location>
</feature>
<dbReference type="PANTHER" id="PTHR10788">
    <property type="entry name" value="TREHALOSE-6-PHOSPHATE SYNTHASE"/>
    <property type="match status" value="1"/>
</dbReference>
<dbReference type="SUPFAM" id="SSF56784">
    <property type="entry name" value="HAD-like"/>
    <property type="match status" value="1"/>
</dbReference>
<proteinExistence type="inferred from homology"/>
<evidence type="ECO:0000256" key="4">
    <source>
        <dbReference type="ARBA" id="ARBA00012538"/>
    </source>
</evidence>
<comment type="catalytic activity">
    <reaction evidence="7">
        <text>D-glucose 6-phosphate + UDP-alpha-D-glucose = alpha,alpha-trehalose 6-phosphate + UDP + H(+)</text>
        <dbReference type="Rhea" id="RHEA:18889"/>
        <dbReference type="ChEBI" id="CHEBI:15378"/>
        <dbReference type="ChEBI" id="CHEBI:58223"/>
        <dbReference type="ChEBI" id="CHEBI:58429"/>
        <dbReference type="ChEBI" id="CHEBI:58885"/>
        <dbReference type="ChEBI" id="CHEBI:61548"/>
        <dbReference type="EC" id="2.4.1.15"/>
    </reaction>
</comment>
<evidence type="ECO:0000259" key="8">
    <source>
        <dbReference type="Pfam" id="PF18572"/>
    </source>
</evidence>